<feature type="transmembrane region" description="Helical" evidence="8">
    <location>
        <begin position="171"/>
        <end position="189"/>
    </location>
</feature>
<dbReference type="Gene3D" id="3.30.70.100">
    <property type="match status" value="1"/>
</dbReference>
<feature type="transmembrane region" description="Helical" evidence="8">
    <location>
        <begin position="290"/>
        <end position="307"/>
    </location>
</feature>
<feature type="transmembrane region" description="Helical" evidence="8">
    <location>
        <begin position="565"/>
        <end position="584"/>
    </location>
</feature>
<feature type="transmembrane region" description="Helical" evidence="8">
    <location>
        <begin position="537"/>
        <end position="559"/>
    </location>
</feature>
<feature type="transmembrane region" description="Helical" evidence="8">
    <location>
        <begin position="319"/>
        <end position="343"/>
    </location>
</feature>
<dbReference type="Gene3D" id="1.10.287.1260">
    <property type="match status" value="1"/>
</dbReference>
<feature type="transmembrane region" description="Helical" evidence="8">
    <location>
        <begin position="363"/>
        <end position="385"/>
    </location>
</feature>
<evidence type="ECO:0000256" key="1">
    <source>
        <dbReference type="ARBA" id="ARBA00004651"/>
    </source>
</evidence>
<keyword evidence="3" id="KW-1003">Cell membrane</keyword>
<feature type="domain" description="Mechanosensitive ion channel transmembrane helices 2/3" evidence="11">
    <location>
        <begin position="545"/>
        <end position="581"/>
    </location>
</feature>
<reference evidence="12 13" key="1">
    <citation type="submission" date="2020-02" db="EMBL/GenBank/DDBJ databases">
        <authorList>
            <person name="Li G."/>
        </authorList>
    </citation>
    <scope>NUCLEOTIDE SEQUENCE [LARGE SCALE GENOMIC DNA]</scope>
    <source>
        <strain evidence="12 13">DSM 102029</strain>
    </source>
</reference>
<feature type="transmembrane region" description="Helical" evidence="8">
    <location>
        <begin position="250"/>
        <end position="270"/>
    </location>
</feature>
<organism evidence="12 13">
    <name type="scientific">Ancylobacter pratisalsi</name>
    <dbReference type="NCBI Taxonomy" id="1745854"/>
    <lineage>
        <taxon>Bacteria</taxon>
        <taxon>Pseudomonadati</taxon>
        <taxon>Pseudomonadota</taxon>
        <taxon>Alphaproteobacteria</taxon>
        <taxon>Hyphomicrobiales</taxon>
        <taxon>Xanthobacteraceae</taxon>
        <taxon>Ancylobacter</taxon>
    </lineage>
</organism>
<evidence type="ECO:0000256" key="5">
    <source>
        <dbReference type="ARBA" id="ARBA00022989"/>
    </source>
</evidence>
<dbReference type="SUPFAM" id="SSF82689">
    <property type="entry name" value="Mechanosensitive channel protein MscS (YggB), C-terminal domain"/>
    <property type="match status" value="1"/>
</dbReference>
<feature type="transmembrane region" description="Helical" evidence="8">
    <location>
        <begin position="210"/>
        <end position="230"/>
    </location>
</feature>
<keyword evidence="5 8" id="KW-1133">Transmembrane helix</keyword>
<dbReference type="InterPro" id="IPR049142">
    <property type="entry name" value="MS_channel_1st"/>
</dbReference>
<feature type="compositionally biased region" description="Low complexity" evidence="7">
    <location>
        <begin position="83"/>
        <end position="116"/>
    </location>
</feature>
<feature type="signal peptide" evidence="9">
    <location>
        <begin position="1"/>
        <end position="27"/>
    </location>
</feature>
<evidence type="ECO:0000313" key="13">
    <source>
        <dbReference type="Proteomes" id="UP000464751"/>
    </source>
</evidence>
<dbReference type="GO" id="GO:0005886">
    <property type="term" value="C:plasma membrane"/>
    <property type="evidence" value="ECO:0007669"/>
    <property type="project" value="UniProtKB-SubCell"/>
</dbReference>
<name>A0A6P1YP61_9HYPH</name>
<keyword evidence="6 8" id="KW-0472">Membrane</keyword>
<dbReference type="InterPro" id="IPR011066">
    <property type="entry name" value="MscS_channel_C_sf"/>
</dbReference>
<dbReference type="GO" id="GO:0008381">
    <property type="term" value="F:mechanosensitive monoatomic ion channel activity"/>
    <property type="evidence" value="ECO:0007669"/>
    <property type="project" value="InterPro"/>
</dbReference>
<dbReference type="SUPFAM" id="SSF82861">
    <property type="entry name" value="Mechanosensitive channel protein MscS (YggB), transmembrane region"/>
    <property type="match status" value="1"/>
</dbReference>
<evidence type="ECO:0000256" key="4">
    <source>
        <dbReference type="ARBA" id="ARBA00022692"/>
    </source>
</evidence>
<dbReference type="PANTHER" id="PTHR30460">
    <property type="entry name" value="MODERATE CONDUCTANCE MECHANOSENSITIVE CHANNEL YBIO"/>
    <property type="match status" value="1"/>
</dbReference>
<dbReference type="AlphaFoldDB" id="A0A6P1YP61"/>
<evidence type="ECO:0000256" key="7">
    <source>
        <dbReference type="SAM" id="MobiDB-lite"/>
    </source>
</evidence>
<dbReference type="InterPro" id="IPR045276">
    <property type="entry name" value="YbiO_bact"/>
</dbReference>
<keyword evidence="9" id="KW-0732">Signal</keyword>
<gene>
    <name evidence="12" type="ORF">G3A50_16675</name>
</gene>
<accession>A0A6P1YP61</accession>
<proteinExistence type="inferred from homology"/>
<dbReference type="PANTHER" id="PTHR30460:SF0">
    <property type="entry name" value="MODERATE CONDUCTANCE MECHANOSENSITIVE CHANNEL YBIO"/>
    <property type="match status" value="1"/>
</dbReference>
<keyword evidence="4 8" id="KW-0812">Transmembrane</keyword>
<dbReference type="EMBL" id="CP048630">
    <property type="protein sequence ID" value="QIB35159.1"/>
    <property type="molecule type" value="Genomic_DNA"/>
</dbReference>
<protein>
    <submittedName>
        <fullName evidence="12">Mechanosensitive ion channel family protein</fullName>
    </submittedName>
</protein>
<dbReference type="InterPro" id="IPR011014">
    <property type="entry name" value="MscS_channel_TM-2"/>
</dbReference>
<dbReference type="Pfam" id="PF21088">
    <property type="entry name" value="MS_channel_1st"/>
    <property type="match status" value="1"/>
</dbReference>
<dbReference type="Pfam" id="PF00924">
    <property type="entry name" value="MS_channel_2nd"/>
    <property type="match status" value="1"/>
</dbReference>
<evidence type="ECO:0000256" key="9">
    <source>
        <dbReference type="SAM" id="SignalP"/>
    </source>
</evidence>
<feature type="domain" description="Mechanosensitive ion channel MscS" evidence="10">
    <location>
        <begin position="582"/>
        <end position="647"/>
    </location>
</feature>
<feature type="region of interest" description="Disordered" evidence="7">
    <location>
        <begin position="81"/>
        <end position="116"/>
    </location>
</feature>
<dbReference type="InterPro" id="IPR023408">
    <property type="entry name" value="MscS_beta-dom_sf"/>
</dbReference>
<feature type="transmembrane region" description="Helical" evidence="8">
    <location>
        <begin position="446"/>
        <end position="466"/>
    </location>
</feature>
<evidence type="ECO:0000313" key="12">
    <source>
        <dbReference type="EMBL" id="QIB35159.1"/>
    </source>
</evidence>
<comment type="subcellular location">
    <subcellularLocation>
        <location evidence="1">Cell membrane</location>
        <topology evidence="1">Multi-pass membrane protein</topology>
    </subcellularLocation>
</comment>
<evidence type="ECO:0000256" key="8">
    <source>
        <dbReference type="SAM" id="Phobius"/>
    </source>
</evidence>
<evidence type="ECO:0000256" key="2">
    <source>
        <dbReference type="ARBA" id="ARBA00008017"/>
    </source>
</evidence>
<comment type="similarity">
    <text evidence="2">Belongs to the MscS (TC 1.A.23) family.</text>
</comment>
<dbReference type="InterPro" id="IPR006685">
    <property type="entry name" value="MscS_channel_2nd"/>
</dbReference>
<feature type="transmembrane region" description="Helical" evidence="8">
    <location>
        <begin position="478"/>
        <end position="497"/>
    </location>
</feature>
<dbReference type="RefSeq" id="WP_163076304.1">
    <property type="nucleotide sequence ID" value="NZ_CP048630.1"/>
</dbReference>
<feature type="chain" id="PRO_5027086407" evidence="9">
    <location>
        <begin position="28"/>
        <end position="784"/>
    </location>
</feature>
<dbReference type="Proteomes" id="UP000464751">
    <property type="component" value="Chromosome"/>
</dbReference>
<sequence>MMFNRFWCLLLVWLALVTVGAPATAWAQAAASQTAASDPASTQATTPAQSPTPSARAPLPLSQQQFDALVDALSKSVAERLGTSAPATSAPSPHIPAASTPATSTSSTAASTPETPMMEMTDEEPFSEVFIEIIERGDDVLAQFPGLIEQSARIPHLLGPGMNEGRERGTFLLLLLGCVIVLLGAEALMRLALKPVREYLGSRVEGAASIWALSALVGIDIVMLSALWLVTHGLVIGLFDGTLPQSRLGFLVLTSVFYWRLYLLVFHITLRPGLPPARLAMINDHEARTIYRWASLVIAVAIILADFRRILDAIQSSPLVVACAIVINTILLTSLLLTTVVVVRKPVAKWLHGLSQDGQPGPLVTMLARWWLVVAVPAFLALGLARIYGTLTTWDGIHTAILLTMNVLIGLFALESFMDKVCRLMRADPDTEKGSREAAIEAIMRCVRMAILLVSLALLVRIWLVHGVGMMEMSRYDAIARAALPSGAILLAAYCAWQGVEYFTGLHPGRSAAAAPGADVEEGHHGPRSRMTTLMPLLRVTLMLAIIILAGLTVLGQLGIDVTPLIAGASIIGLAISFGSQTLVKDIVSGVFYLVDDAFRVGEYIDCGKAKGTVEGFTLRSLKLRHQNGMIHTIPFGQLGQVTNFSRDWTTMKFNLRFTRNTDLEQLRKAVKKIGAEMLEDPELKDEFLTQLKMQGVADIADNALVVRFKFTVRPVKPTVVRREAIKRMVNQLPQQGIQFANNMVPVQSMSGDAAADQGAAAAVTRARIANDLARQAEEEAAAS</sequence>
<keyword evidence="13" id="KW-1185">Reference proteome</keyword>
<feature type="region of interest" description="Disordered" evidence="7">
    <location>
        <begin position="37"/>
        <end position="58"/>
    </location>
</feature>
<evidence type="ECO:0000256" key="6">
    <source>
        <dbReference type="ARBA" id="ARBA00023136"/>
    </source>
</evidence>
<dbReference type="KEGG" id="apra:G3A50_16675"/>
<feature type="transmembrane region" description="Helical" evidence="8">
    <location>
        <begin position="397"/>
        <end position="417"/>
    </location>
</feature>
<dbReference type="InterPro" id="IPR010920">
    <property type="entry name" value="LSM_dom_sf"/>
</dbReference>
<dbReference type="SUPFAM" id="SSF50182">
    <property type="entry name" value="Sm-like ribonucleoproteins"/>
    <property type="match status" value="1"/>
</dbReference>
<evidence type="ECO:0000259" key="10">
    <source>
        <dbReference type="Pfam" id="PF00924"/>
    </source>
</evidence>
<evidence type="ECO:0000256" key="3">
    <source>
        <dbReference type="ARBA" id="ARBA00022475"/>
    </source>
</evidence>
<evidence type="ECO:0000259" key="11">
    <source>
        <dbReference type="Pfam" id="PF21088"/>
    </source>
</evidence>
<dbReference type="Gene3D" id="2.30.30.60">
    <property type="match status" value="1"/>
</dbReference>